<proteinExistence type="predicted"/>
<reference evidence="2" key="1">
    <citation type="submission" date="2019-03" db="EMBL/GenBank/DDBJ databases">
        <title>Single cell metagenomics reveals metabolic interactions within the superorganism composed of flagellate Streblomastix strix and complex community of Bacteroidetes bacteria on its surface.</title>
        <authorList>
            <person name="Treitli S.C."/>
            <person name="Kolisko M."/>
            <person name="Husnik F."/>
            <person name="Keeling P."/>
            <person name="Hampl V."/>
        </authorList>
    </citation>
    <scope>NUCLEOTIDE SEQUENCE</scope>
    <source>
        <strain evidence="2">STM</strain>
    </source>
</reference>
<gene>
    <name evidence="2" type="ORF">EZS27_019145</name>
</gene>
<organism evidence="2">
    <name type="scientific">termite gut metagenome</name>
    <dbReference type="NCBI Taxonomy" id="433724"/>
    <lineage>
        <taxon>unclassified sequences</taxon>
        <taxon>metagenomes</taxon>
        <taxon>organismal metagenomes</taxon>
    </lineage>
</organism>
<accession>A0A5J4RE27</accession>
<feature type="transmembrane region" description="Helical" evidence="1">
    <location>
        <begin position="55"/>
        <end position="82"/>
    </location>
</feature>
<keyword evidence="1" id="KW-1133">Transmembrane helix</keyword>
<evidence type="ECO:0000256" key="1">
    <source>
        <dbReference type="SAM" id="Phobius"/>
    </source>
</evidence>
<comment type="caution">
    <text evidence="2">The sequence shown here is derived from an EMBL/GenBank/DDBJ whole genome shotgun (WGS) entry which is preliminary data.</text>
</comment>
<keyword evidence="1" id="KW-0472">Membrane</keyword>
<sequence length="101" mass="12000">MPILYSKQVHAANIRTCWKTGDRKEMYKAMIVIARKNFTFYIIVSRRDDVVNLRYTIIVMIRIIHTVMRVFVIYVAVLFATFHNITSHSSIMVVMRKYRKG</sequence>
<name>A0A5J4RE27_9ZZZZ</name>
<protein>
    <submittedName>
        <fullName evidence="2">Uncharacterized protein</fullName>
    </submittedName>
</protein>
<evidence type="ECO:0000313" key="2">
    <source>
        <dbReference type="EMBL" id="KAA6332336.1"/>
    </source>
</evidence>
<keyword evidence="1" id="KW-0812">Transmembrane</keyword>
<dbReference type="AlphaFoldDB" id="A0A5J4RE27"/>
<dbReference type="EMBL" id="SNRY01001253">
    <property type="protein sequence ID" value="KAA6332336.1"/>
    <property type="molecule type" value="Genomic_DNA"/>
</dbReference>